<comment type="caution">
    <text evidence="1">The sequence shown here is derived from an EMBL/GenBank/DDBJ whole genome shotgun (WGS) entry which is preliminary data.</text>
</comment>
<gene>
    <name evidence="1" type="ORF">GCM10011589_10630</name>
</gene>
<reference evidence="2" key="1">
    <citation type="journal article" date="2019" name="Int. J. Syst. Evol. Microbiol.">
        <title>The Global Catalogue of Microorganisms (GCM) 10K type strain sequencing project: providing services to taxonomists for standard genome sequencing and annotation.</title>
        <authorList>
            <consortium name="The Broad Institute Genomics Platform"/>
            <consortium name="The Broad Institute Genome Sequencing Center for Infectious Disease"/>
            <person name="Wu L."/>
            <person name="Ma J."/>
        </authorList>
    </citation>
    <scope>NUCLEOTIDE SEQUENCE [LARGE SCALE GENOMIC DNA]</scope>
    <source>
        <strain evidence="2">CGMCC 4.5581</strain>
    </source>
</reference>
<keyword evidence="2" id="KW-1185">Reference proteome</keyword>
<accession>A0ABQ2FUW0</accession>
<name>A0ABQ2FUW0_9ACTN</name>
<evidence type="ECO:0000313" key="1">
    <source>
        <dbReference type="EMBL" id="GGL56526.1"/>
    </source>
</evidence>
<proteinExistence type="predicted"/>
<protein>
    <submittedName>
        <fullName evidence="1">Uncharacterized protein</fullName>
    </submittedName>
</protein>
<evidence type="ECO:0000313" key="2">
    <source>
        <dbReference type="Proteomes" id="UP000648663"/>
    </source>
</evidence>
<dbReference type="EMBL" id="BMMI01000002">
    <property type="protein sequence ID" value="GGL56526.1"/>
    <property type="molecule type" value="Genomic_DNA"/>
</dbReference>
<dbReference type="Proteomes" id="UP000648663">
    <property type="component" value="Unassembled WGS sequence"/>
</dbReference>
<organism evidence="1 2">
    <name type="scientific">Modestobacter marinus</name>
    <dbReference type="NCBI Taxonomy" id="477641"/>
    <lineage>
        <taxon>Bacteria</taxon>
        <taxon>Bacillati</taxon>
        <taxon>Actinomycetota</taxon>
        <taxon>Actinomycetes</taxon>
        <taxon>Geodermatophilales</taxon>
        <taxon>Geodermatophilaceae</taxon>
        <taxon>Modestobacter</taxon>
    </lineage>
</organism>
<sequence>MRRVLTTRPIRPVRRVRSALAVRLGSYCRFAAAASTRARVLGSTAGWPDRARLAVLVLTPAAAATELNVAGMARFLPKWSKRTTGAPGRSRRV</sequence>